<gene>
    <name evidence="2" type="ORF">EI97DRAFT_432565</name>
</gene>
<dbReference type="Pfam" id="PF05821">
    <property type="entry name" value="NDUF_B8"/>
    <property type="match status" value="1"/>
</dbReference>
<keyword evidence="1" id="KW-1133">Transmembrane helix</keyword>
<dbReference type="PANTHER" id="PTHR12840">
    <property type="entry name" value="NADH-UBIQUINONE OXIDOREDUCTASE ASHI SUBUNIT"/>
    <property type="match status" value="1"/>
</dbReference>
<sequence length="172" mass="19286">MLSRRFIAGRPLARVLAPAVAAPRRSIVHTPYSPNTPKVSEVQELVDPKSIDDPYMNGGYLNPPIEKRGNRDPYGDWWDKQERRNYGEPVHEDNDILGALALHDYDHFTPGWGGVLLGTFVVSVLGLCGIVKLWYPDKITVPKAYEGGLEEELGGPRAVRARAEGEPVYWRH</sequence>
<reference evidence="2" key="1">
    <citation type="journal article" date="2020" name="Stud. Mycol.">
        <title>101 Dothideomycetes genomes: a test case for predicting lifestyles and emergence of pathogens.</title>
        <authorList>
            <person name="Haridas S."/>
            <person name="Albert R."/>
            <person name="Binder M."/>
            <person name="Bloem J."/>
            <person name="Labutti K."/>
            <person name="Salamov A."/>
            <person name="Andreopoulos B."/>
            <person name="Baker S."/>
            <person name="Barry K."/>
            <person name="Bills G."/>
            <person name="Bluhm B."/>
            <person name="Cannon C."/>
            <person name="Castanera R."/>
            <person name="Culley D."/>
            <person name="Daum C."/>
            <person name="Ezra D."/>
            <person name="Gonzalez J."/>
            <person name="Henrissat B."/>
            <person name="Kuo A."/>
            <person name="Liang C."/>
            <person name="Lipzen A."/>
            <person name="Lutzoni F."/>
            <person name="Magnuson J."/>
            <person name="Mondo S."/>
            <person name="Nolan M."/>
            <person name="Ohm R."/>
            <person name="Pangilinan J."/>
            <person name="Park H.-J."/>
            <person name="Ramirez L."/>
            <person name="Alfaro M."/>
            <person name="Sun H."/>
            <person name="Tritt A."/>
            <person name="Yoshinaga Y."/>
            <person name="Zwiers L.-H."/>
            <person name="Turgeon B."/>
            <person name="Goodwin S."/>
            <person name="Spatafora J."/>
            <person name="Crous P."/>
            <person name="Grigoriev I."/>
        </authorList>
    </citation>
    <scope>NUCLEOTIDE SEQUENCE</scope>
    <source>
        <strain evidence="2">CBS 379.55</strain>
    </source>
</reference>
<dbReference type="GeneID" id="54551367"/>
<protein>
    <recommendedName>
        <fullName evidence="4">NADH:ubiquinone oxidoreductase 20.1kD subunit</fullName>
    </recommendedName>
</protein>
<keyword evidence="3" id="KW-1185">Reference proteome</keyword>
<accession>A0A6A6JMR1</accession>
<evidence type="ECO:0008006" key="4">
    <source>
        <dbReference type="Google" id="ProtNLM"/>
    </source>
</evidence>
<organism evidence="2 3">
    <name type="scientific">Westerdykella ornata</name>
    <dbReference type="NCBI Taxonomy" id="318751"/>
    <lineage>
        <taxon>Eukaryota</taxon>
        <taxon>Fungi</taxon>
        <taxon>Dikarya</taxon>
        <taxon>Ascomycota</taxon>
        <taxon>Pezizomycotina</taxon>
        <taxon>Dothideomycetes</taxon>
        <taxon>Pleosporomycetidae</taxon>
        <taxon>Pleosporales</taxon>
        <taxon>Sporormiaceae</taxon>
        <taxon>Westerdykella</taxon>
    </lineage>
</organism>
<name>A0A6A6JMR1_WESOR</name>
<dbReference type="Proteomes" id="UP000800097">
    <property type="component" value="Unassembled WGS sequence"/>
</dbReference>
<dbReference type="OrthoDB" id="2014058at2759"/>
<dbReference type="InterPro" id="IPR008699">
    <property type="entry name" value="NDUFB8"/>
</dbReference>
<evidence type="ECO:0000313" key="3">
    <source>
        <dbReference type="Proteomes" id="UP000800097"/>
    </source>
</evidence>
<evidence type="ECO:0000256" key="1">
    <source>
        <dbReference type="SAM" id="Phobius"/>
    </source>
</evidence>
<dbReference type="AlphaFoldDB" id="A0A6A6JMR1"/>
<evidence type="ECO:0000313" key="2">
    <source>
        <dbReference type="EMBL" id="KAF2276946.1"/>
    </source>
</evidence>
<dbReference type="PANTHER" id="PTHR12840:SF1">
    <property type="entry name" value="NADH DEHYDROGENASE [UBIQUINONE] 1 BETA SUBCOMPLEX SUBUNIT 8, MITOCHONDRIAL"/>
    <property type="match status" value="1"/>
</dbReference>
<keyword evidence="1" id="KW-0812">Transmembrane</keyword>
<dbReference type="EMBL" id="ML986491">
    <property type="protein sequence ID" value="KAF2276946.1"/>
    <property type="molecule type" value="Genomic_DNA"/>
</dbReference>
<dbReference type="GO" id="GO:0005739">
    <property type="term" value="C:mitochondrion"/>
    <property type="evidence" value="ECO:0007669"/>
    <property type="project" value="InterPro"/>
</dbReference>
<keyword evidence="1" id="KW-0472">Membrane</keyword>
<proteinExistence type="predicted"/>
<dbReference type="RefSeq" id="XP_033654485.1">
    <property type="nucleotide sequence ID" value="XM_033798192.1"/>
</dbReference>
<feature type="transmembrane region" description="Helical" evidence="1">
    <location>
        <begin position="112"/>
        <end position="135"/>
    </location>
</feature>